<accession>A0A1I2JAE1</accession>
<dbReference type="Proteomes" id="UP000199323">
    <property type="component" value="Unassembled WGS sequence"/>
</dbReference>
<reference evidence="3 4" key="1">
    <citation type="submission" date="2016-10" db="EMBL/GenBank/DDBJ databases">
        <authorList>
            <person name="de Groot N.N."/>
        </authorList>
    </citation>
    <scope>NUCLEOTIDE SEQUENCE [LARGE SCALE GENOMIC DNA]</scope>
    <source>
        <strain evidence="3 4">CGMCC 4.3510</strain>
    </source>
</reference>
<dbReference type="EMBL" id="FONG01000017">
    <property type="protein sequence ID" value="SFF51279.1"/>
    <property type="molecule type" value="Genomic_DNA"/>
</dbReference>
<name>A0A1I2JAE1_9ACTN</name>
<keyword evidence="2" id="KW-0812">Transmembrane</keyword>
<gene>
    <name evidence="3" type="ORF">SAMN05216251_1174</name>
</gene>
<evidence type="ECO:0000256" key="1">
    <source>
        <dbReference type="SAM" id="MobiDB-lite"/>
    </source>
</evidence>
<keyword evidence="2" id="KW-0472">Membrane</keyword>
<keyword evidence="4" id="KW-1185">Reference proteome</keyword>
<evidence type="ECO:0000313" key="4">
    <source>
        <dbReference type="Proteomes" id="UP000199323"/>
    </source>
</evidence>
<evidence type="ECO:0000256" key="2">
    <source>
        <dbReference type="SAM" id="Phobius"/>
    </source>
</evidence>
<feature type="transmembrane region" description="Helical" evidence="2">
    <location>
        <begin position="55"/>
        <end position="75"/>
    </location>
</feature>
<dbReference type="OrthoDB" id="4229646at2"/>
<evidence type="ECO:0000313" key="3">
    <source>
        <dbReference type="EMBL" id="SFF51279.1"/>
    </source>
</evidence>
<keyword evidence="2" id="KW-1133">Transmembrane helix</keyword>
<dbReference type="STRING" id="380248.SAMN05216251_1174"/>
<sequence length="339" mass="34751">MADDAVPTAVLSVLLLAALAATALLAHRALRHWWAERAGRPYELPADRLGTALRAGAAGAAALAAVGLAVPLLTGHDADRAPEGRAAAAPSAPPPAPRRTPAPAPPPPEMRTVGHPAGGTLMELRDGVRVWLPPRYDSPGAADLAYPAVVAQLPDSASESAAAYEGFAVQAKRGLADPFVLVLPPGCGGRQPQKPQQPQAPEAALTAAARHFRLLPATGAHAVIGAGTQAPCAVHDALAHPDRYRAAAGISGVYPPPAPAAGPHASLLLASTTGEQAPRASALRLRTTLRAHGDQVRIIDGVRSRRELYALVATYLTEKLDGPSRTGTAGTKPAAARTR</sequence>
<proteinExistence type="predicted"/>
<dbReference type="RefSeq" id="WP_093715930.1">
    <property type="nucleotide sequence ID" value="NZ_FONG01000017.1"/>
</dbReference>
<organism evidence="3 4">
    <name type="scientific">Actinacidiphila alni</name>
    <dbReference type="NCBI Taxonomy" id="380248"/>
    <lineage>
        <taxon>Bacteria</taxon>
        <taxon>Bacillati</taxon>
        <taxon>Actinomycetota</taxon>
        <taxon>Actinomycetes</taxon>
        <taxon>Kitasatosporales</taxon>
        <taxon>Streptomycetaceae</taxon>
        <taxon>Actinacidiphila</taxon>
    </lineage>
</organism>
<dbReference type="AlphaFoldDB" id="A0A1I2JAE1"/>
<dbReference type="SUPFAM" id="SSF53474">
    <property type="entry name" value="alpha/beta-Hydrolases"/>
    <property type="match status" value="1"/>
</dbReference>
<feature type="region of interest" description="Disordered" evidence="1">
    <location>
        <begin position="82"/>
        <end position="112"/>
    </location>
</feature>
<protein>
    <recommendedName>
        <fullName evidence="5">Alpha/beta hydrolase</fullName>
    </recommendedName>
</protein>
<feature type="compositionally biased region" description="Pro residues" evidence="1">
    <location>
        <begin position="91"/>
        <end position="109"/>
    </location>
</feature>
<evidence type="ECO:0008006" key="5">
    <source>
        <dbReference type="Google" id="ProtNLM"/>
    </source>
</evidence>
<dbReference type="Gene3D" id="3.40.50.1820">
    <property type="entry name" value="alpha/beta hydrolase"/>
    <property type="match status" value="1"/>
</dbReference>
<dbReference type="InterPro" id="IPR029058">
    <property type="entry name" value="AB_hydrolase_fold"/>
</dbReference>